<dbReference type="PATRIC" id="fig|1136941.3.peg.285"/>
<dbReference type="InterPro" id="IPR029069">
    <property type="entry name" value="HotDog_dom_sf"/>
</dbReference>
<gene>
    <name evidence="4" type="ORF">ACH46_01405</name>
</gene>
<dbReference type="InterPro" id="IPR006683">
    <property type="entry name" value="Thioestr_dom"/>
</dbReference>
<dbReference type="RefSeq" id="WP_062391364.1">
    <property type="nucleotide sequence ID" value="NZ_CP011853.1"/>
</dbReference>
<dbReference type="Pfam" id="PF03061">
    <property type="entry name" value="4HBT"/>
    <property type="match status" value="1"/>
</dbReference>
<dbReference type="SUPFAM" id="SSF54637">
    <property type="entry name" value="Thioesterase/thiol ester dehydrase-isomerase"/>
    <property type="match status" value="1"/>
</dbReference>
<reference evidence="5" key="1">
    <citation type="submission" date="2015-06" db="EMBL/GenBank/DDBJ databases">
        <title>Complete genome sequence and metabolic analysis of phthalate degradation pathway in Gordonia sp. QH-11.</title>
        <authorList>
            <person name="Jin D."/>
            <person name="Kong X."/>
            <person name="Bai Z."/>
        </authorList>
    </citation>
    <scope>NUCLEOTIDE SEQUENCE [LARGE SCALE GENOMIC DNA]</scope>
    <source>
        <strain evidence="5">QH-11</strain>
    </source>
</reference>
<reference evidence="4 5" key="2">
    <citation type="journal article" date="2017" name="Int. J. Syst. Evol. Microbiol.">
        <title>Gordonia phthalatica sp. nov., a di-n-butyl phthalate-degrading bacterium isolated from activated sludge.</title>
        <authorList>
            <person name="Jin D."/>
            <person name="Kong X."/>
            <person name="Jia M."/>
            <person name="Yu X."/>
            <person name="Wang X."/>
            <person name="Zhuang X."/>
            <person name="Deng Y."/>
            <person name="Bai Z."/>
        </authorList>
    </citation>
    <scope>NUCLEOTIDE SEQUENCE [LARGE SCALE GENOMIC DNA]</scope>
    <source>
        <strain evidence="4 5">QH-11</strain>
    </source>
</reference>
<dbReference type="Gene3D" id="3.10.129.10">
    <property type="entry name" value="Hotdog Thioesterase"/>
    <property type="match status" value="1"/>
</dbReference>
<feature type="domain" description="Thioesterase" evidence="3">
    <location>
        <begin position="45"/>
        <end position="117"/>
    </location>
</feature>
<dbReference type="GO" id="GO:0005829">
    <property type="term" value="C:cytosol"/>
    <property type="evidence" value="ECO:0007669"/>
    <property type="project" value="TreeGrafter"/>
</dbReference>
<evidence type="ECO:0000259" key="3">
    <source>
        <dbReference type="Pfam" id="PF03061"/>
    </source>
</evidence>
<dbReference type="GO" id="GO:0061522">
    <property type="term" value="F:1,4-dihydroxy-2-naphthoyl-CoA thioesterase activity"/>
    <property type="evidence" value="ECO:0007669"/>
    <property type="project" value="TreeGrafter"/>
</dbReference>
<evidence type="ECO:0000313" key="5">
    <source>
        <dbReference type="Proteomes" id="UP000063789"/>
    </source>
</evidence>
<dbReference type="KEGG" id="goq:ACH46_01405"/>
<dbReference type="STRING" id="1136941.ACH46_01405"/>
<dbReference type="NCBIfam" id="TIGR00369">
    <property type="entry name" value="unchar_dom_1"/>
    <property type="match status" value="1"/>
</dbReference>
<keyword evidence="5" id="KW-1185">Reference proteome</keyword>
<protein>
    <submittedName>
        <fullName evidence="4">Thioesterase</fullName>
    </submittedName>
</protein>
<evidence type="ECO:0000256" key="2">
    <source>
        <dbReference type="ARBA" id="ARBA00022801"/>
    </source>
</evidence>
<dbReference type="InterPro" id="IPR003736">
    <property type="entry name" value="PAAI_dom"/>
</dbReference>
<evidence type="ECO:0000313" key="4">
    <source>
        <dbReference type="EMBL" id="ALG83413.1"/>
    </source>
</evidence>
<organism evidence="4 5">
    <name type="scientific">Gordonia phthalatica</name>
    <dbReference type="NCBI Taxonomy" id="1136941"/>
    <lineage>
        <taxon>Bacteria</taxon>
        <taxon>Bacillati</taxon>
        <taxon>Actinomycetota</taxon>
        <taxon>Actinomycetes</taxon>
        <taxon>Mycobacteriales</taxon>
        <taxon>Gordoniaceae</taxon>
        <taxon>Gordonia</taxon>
    </lineage>
</organism>
<accession>A0A0N9MMY9</accession>
<dbReference type="PANTHER" id="PTHR43240:SF5">
    <property type="entry name" value="1,4-DIHYDROXY-2-NAPHTHOYL-COA THIOESTERASE 1"/>
    <property type="match status" value="1"/>
</dbReference>
<comment type="similarity">
    <text evidence="1">Belongs to the thioesterase PaaI family.</text>
</comment>
<proteinExistence type="inferred from homology"/>
<keyword evidence="2" id="KW-0378">Hydrolase</keyword>
<dbReference type="CDD" id="cd03443">
    <property type="entry name" value="PaaI_thioesterase"/>
    <property type="match status" value="1"/>
</dbReference>
<evidence type="ECO:0000256" key="1">
    <source>
        <dbReference type="ARBA" id="ARBA00008324"/>
    </source>
</evidence>
<dbReference type="PANTHER" id="PTHR43240">
    <property type="entry name" value="1,4-DIHYDROXY-2-NAPHTHOYL-COA THIOESTERASE 1"/>
    <property type="match status" value="1"/>
</dbReference>
<sequence>MTETPSIPDTTSAFLEALGLEVTEATGTRVAGYVDLGERHHTPWGVVHGGVYATIVESAGSIGGSLAVADRGQFAVGLHNSTDFLRASNGCRARVTAEPIIQGRTQQLWLVEIVDDATGKDLARGQLRLQNVPLPKQD</sequence>
<dbReference type="EMBL" id="CP011853">
    <property type="protein sequence ID" value="ALG83413.1"/>
    <property type="molecule type" value="Genomic_DNA"/>
</dbReference>
<dbReference type="AlphaFoldDB" id="A0A0N9MMY9"/>
<name>A0A0N9MMY9_9ACTN</name>
<dbReference type="OrthoDB" id="9798208at2"/>
<dbReference type="Proteomes" id="UP000063789">
    <property type="component" value="Chromosome"/>
</dbReference>